<accession>S7QKB9</accession>
<dbReference type="KEGG" id="gtr:GLOTRDRAFT_29443"/>
<protein>
    <recommendedName>
        <fullName evidence="1">DUF6697 domain-containing protein</fullName>
    </recommendedName>
</protein>
<name>S7QKB9_GLOTA</name>
<organism evidence="2 3">
    <name type="scientific">Gloeophyllum trabeum (strain ATCC 11539 / FP-39264 / Madison 617)</name>
    <name type="common">Brown rot fungus</name>
    <dbReference type="NCBI Taxonomy" id="670483"/>
    <lineage>
        <taxon>Eukaryota</taxon>
        <taxon>Fungi</taxon>
        <taxon>Dikarya</taxon>
        <taxon>Basidiomycota</taxon>
        <taxon>Agaricomycotina</taxon>
        <taxon>Agaricomycetes</taxon>
        <taxon>Gloeophyllales</taxon>
        <taxon>Gloeophyllaceae</taxon>
        <taxon>Gloeophyllum</taxon>
    </lineage>
</organism>
<feature type="domain" description="DUF6697" evidence="1">
    <location>
        <begin position="13"/>
        <end position="69"/>
    </location>
</feature>
<reference evidence="2 3" key="1">
    <citation type="journal article" date="2012" name="Science">
        <title>The Paleozoic origin of enzymatic lignin decomposition reconstructed from 31 fungal genomes.</title>
        <authorList>
            <person name="Floudas D."/>
            <person name="Binder M."/>
            <person name="Riley R."/>
            <person name="Barry K."/>
            <person name="Blanchette R.A."/>
            <person name="Henrissat B."/>
            <person name="Martinez A.T."/>
            <person name="Otillar R."/>
            <person name="Spatafora J.W."/>
            <person name="Yadav J.S."/>
            <person name="Aerts A."/>
            <person name="Benoit I."/>
            <person name="Boyd A."/>
            <person name="Carlson A."/>
            <person name="Copeland A."/>
            <person name="Coutinho P.M."/>
            <person name="de Vries R.P."/>
            <person name="Ferreira P."/>
            <person name="Findley K."/>
            <person name="Foster B."/>
            <person name="Gaskell J."/>
            <person name="Glotzer D."/>
            <person name="Gorecki P."/>
            <person name="Heitman J."/>
            <person name="Hesse C."/>
            <person name="Hori C."/>
            <person name="Igarashi K."/>
            <person name="Jurgens J.A."/>
            <person name="Kallen N."/>
            <person name="Kersten P."/>
            <person name="Kohler A."/>
            <person name="Kuees U."/>
            <person name="Kumar T.K.A."/>
            <person name="Kuo A."/>
            <person name="LaButti K."/>
            <person name="Larrondo L.F."/>
            <person name="Lindquist E."/>
            <person name="Ling A."/>
            <person name="Lombard V."/>
            <person name="Lucas S."/>
            <person name="Lundell T."/>
            <person name="Martin R."/>
            <person name="McLaughlin D.J."/>
            <person name="Morgenstern I."/>
            <person name="Morin E."/>
            <person name="Murat C."/>
            <person name="Nagy L.G."/>
            <person name="Nolan M."/>
            <person name="Ohm R.A."/>
            <person name="Patyshakuliyeva A."/>
            <person name="Rokas A."/>
            <person name="Ruiz-Duenas F.J."/>
            <person name="Sabat G."/>
            <person name="Salamov A."/>
            <person name="Samejima M."/>
            <person name="Schmutz J."/>
            <person name="Slot J.C."/>
            <person name="St John F."/>
            <person name="Stenlid J."/>
            <person name="Sun H."/>
            <person name="Sun S."/>
            <person name="Syed K."/>
            <person name="Tsang A."/>
            <person name="Wiebenga A."/>
            <person name="Young D."/>
            <person name="Pisabarro A."/>
            <person name="Eastwood D.C."/>
            <person name="Martin F."/>
            <person name="Cullen D."/>
            <person name="Grigoriev I.V."/>
            <person name="Hibbett D.S."/>
        </authorList>
    </citation>
    <scope>NUCLEOTIDE SEQUENCE [LARGE SCALE GENOMIC DNA]</scope>
    <source>
        <strain evidence="2 3">ATCC 11539</strain>
    </source>
</reference>
<feature type="non-terminal residue" evidence="2">
    <location>
        <position position="1"/>
    </location>
</feature>
<dbReference type="InterPro" id="IPR046520">
    <property type="entry name" value="DUF6697"/>
</dbReference>
<evidence type="ECO:0000313" key="3">
    <source>
        <dbReference type="Proteomes" id="UP000030669"/>
    </source>
</evidence>
<evidence type="ECO:0000259" key="1">
    <source>
        <dbReference type="Pfam" id="PF20411"/>
    </source>
</evidence>
<dbReference type="OMA" id="DTHSMAP"/>
<dbReference type="Pfam" id="PF20411">
    <property type="entry name" value="DUF6697"/>
    <property type="match status" value="1"/>
</dbReference>
<dbReference type="RefSeq" id="XP_007861660.1">
    <property type="nucleotide sequence ID" value="XM_007863469.1"/>
</dbReference>
<dbReference type="HOGENOM" id="CLU_2819490_0_0_1"/>
<dbReference type="Proteomes" id="UP000030669">
    <property type="component" value="Unassembled WGS sequence"/>
</dbReference>
<keyword evidence="3" id="KW-1185">Reference proteome</keyword>
<dbReference type="OrthoDB" id="3176940at2759"/>
<dbReference type="EMBL" id="KB469297">
    <property type="protein sequence ID" value="EPQ59832.1"/>
    <property type="molecule type" value="Genomic_DNA"/>
</dbReference>
<proteinExistence type="predicted"/>
<dbReference type="GeneID" id="19305281"/>
<sequence>DVSLDERIRNVPVSRAFMSEYYGGNTQDTCPKIKRSRVAIHGLKDFMYLNLELNPYAPKSPGDPGFFFALESISG</sequence>
<gene>
    <name evidence="2" type="ORF">GLOTRDRAFT_29443</name>
</gene>
<dbReference type="AlphaFoldDB" id="S7QKB9"/>
<evidence type="ECO:0000313" key="2">
    <source>
        <dbReference type="EMBL" id="EPQ59832.1"/>
    </source>
</evidence>
<feature type="non-terminal residue" evidence="2">
    <location>
        <position position="75"/>
    </location>
</feature>